<organism evidence="2 3">
    <name type="scientific">Actinia tenebrosa</name>
    <name type="common">Australian red waratah sea anemone</name>
    <dbReference type="NCBI Taxonomy" id="6105"/>
    <lineage>
        <taxon>Eukaryota</taxon>
        <taxon>Metazoa</taxon>
        <taxon>Cnidaria</taxon>
        <taxon>Anthozoa</taxon>
        <taxon>Hexacorallia</taxon>
        <taxon>Actiniaria</taxon>
        <taxon>Actiniidae</taxon>
        <taxon>Actinia</taxon>
    </lineage>
</organism>
<dbReference type="RefSeq" id="XP_031555221.1">
    <property type="nucleotide sequence ID" value="XM_031699361.1"/>
</dbReference>
<evidence type="ECO:0000256" key="1">
    <source>
        <dbReference type="SAM" id="MobiDB-lite"/>
    </source>
</evidence>
<gene>
    <name evidence="3" type="primary">LOC116292111</name>
</gene>
<evidence type="ECO:0000313" key="3">
    <source>
        <dbReference type="RefSeq" id="XP_031555221.1"/>
    </source>
</evidence>
<evidence type="ECO:0000313" key="2">
    <source>
        <dbReference type="Proteomes" id="UP000515163"/>
    </source>
</evidence>
<dbReference type="InParanoid" id="A0A6P8HH96"/>
<dbReference type="Proteomes" id="UP000515163">
    <property type="component" value="Unplaced"/>
</dbReference>
<keyword evidence="2" id="KW-1185">Reference proteome</keyword>
<dbReference type="GeneID" id="116292111"/>
<protein>
    <submittedName>
        <fullName evidence="3">Uncharacterized protein LOC116292111</fullName>
    </submittedName>
</protein>
<feature type="region of interest" description="Disordered" evidence="1">
    <location>
        <begin position="44"/>
        <end position="86"/>
    </location>
</feature>
<sequence length="86" mass="9634">MDSEVRAMLAGKSDGEKYCTVAYAFACLLTGPVPYQGPEYNIFPRYDDDDDEERVQIKGASSSKKSKVKKSKSKSTKKDDRNENSE</sequence>
<dbReference type="KEGG" id="aten:116292111"/>
<dbReference type="OrthoDB" id="10318581at2759"/>
<proteinExistence type="predicted"/>
<reference evidence="3" key="1">
    <citation type="submission" date="2025-08" db="UniProtKB">
        <authorList>
            <consortium name="RefSeq"/>
        </authorList>
    </citation>
    <scope>IDENTIFICATION</scope>
    <source>
        <tissue evidence="3">Tentacle</tissue>
    </source>
</reference>
<feature type="compositionally biased region" description="Basic and acidic residues" evidence="1">
    <location>
        <begin position="76"/>
        <end position="86"/>
    </location>
</feature>
<name>A0A6P8HH96_ACTTE</name>
<feature type="compositionally biased region" description="Basic residues" evidence="1">
    <location>
        <begin position="64"/>
        <end position="75"/>
    </location>
</feature>
<accession>A0A6P8HH96</accession>
<dbReference type="AlphaFoldDB" id="A0A6P8HH96"/>